<protein>
    <submittedName>
        <fullName evidence="1">DUF736 domain-containing protein</fullName>
    </submittedName>
</protein>
<accession>A0A7V6U225</accession>
<comment type="caution">
    <text evidence="1">The sequence shown here is derived from an EMBL/GenBank/DDBJ whole genome shotgun (WGS) entry which is preliminary data.</text>
</comment>
<dbReference type="InterPro" id="IPR007948">
    <property type="entry name" value="DUF736"/>
</dbReference>
<evidence type="ECO:0000313" key="1">
    <source>
        <dbReference type="EMBL" id="HHV70716.1"/>
    </source>
</evidence>
<sequence>MSDLVNFIQIDAETDTLTGNLATLTFDIDITGEPVESTNPQAPVYRLYAKSPRNRRIEIGGIWKKKNQRGGEYYTLTVNTGFAKLNANLGRYPGQDDESLMAVIPWD</sequence>
<organism evidence="1 2">
    <name type="scientific">Brucella intermedia</name>
    <dbReference type="NCBI Taxonomy" id="94625"/>
    <lineage>
        <taxon>Bacteria</taxon>
        <taxon>Pseudomonadati</taxon>
        <taxon>Pseudomonadota</taxon>
        <taxon>Alphaproteobacteria</taxon>
        <taxon>Hyphomicrobiales</taxon>
        <taxon>Brucellaceae</taxon>
        <taxon>Brucella/Ochrobactrum group</taxon>
        <taxon>Brucella</taxon>
    </lineage>
</organism>
<dbReference type="Pfam" id="PF05284">
    <property type="entry name" value="DUF736"/>
    <property type="match status" value="1"/>
</dbReference>
<dbReference type="AlphaFoldDB" id="A0A7V6U225"/>
<gene>
    <name evidence="1" type="ORF">GXX48_24295</name>
</gene>
<proteinExistence type="predicted"/>
<reference evidence="1 2" key="1">
    <citation type="journal article" date="2020" name="Biotechnol. Biofuels">
        <title>New insights from the biogas microbiome by comprehensive genome-resolved metagenomics of nearly 1600 species originating from multiple anaerobic digesters.</title>
        <authorList>
            <person name="Campanaro S."/>
            <person name="Treu L."/>
            <person name="Rodriguez-R L.M."/>
            <person name="Kovalovszki A."/>
            <person name="Ziels R.M."/>
            <person name="Maus I."/>
            <person name="Zhu X."/>
            <person name="Kougias P.G."/>
            <person name="Basile A."/>
            <person name="Luo G."/>
            <person name="Schluter A."/>
            <person name="Konstantinidis K.T."/>
            <person name="Angelidaki I."/>
        </authorList>
    </citation>
    <scope>NUCLEOTIDE SEQUENCE [LARGE SCALE GENOMIC DNA]</scope>
    <source>
        <strain evidence="1">AS04akNAM_66</strain>
    </source>
</reference>
<evidence type="ECO:0000313" key="2">
    <source>
        <dbReference type="Proteomes" id="UP000551563"/>
    </source>
</evidence>
<dbReference type="Proteomes" id="UP000551563">
    <property type="component" value="Unassembled WGS sequence"/>
</dbReference>
<dbReference type="EMBL" id="DUMN01000696">
    <property type="protein sequence ID" value="HHV70716.1"/>
    <property type="molecule type" value="Genomic_DNA"/>
</dbReference>
<name>A0A7V6U225_9HYPH</name>